<organism evidence="9">
    <name type="scientific">Oppiella nova</name>
    <dbReference type="NCBI Taxonomy" id="334625"/>
    <lineage>
        <taxon>Eukaryota</taxon>
        <taxon>Metazoa</taxon>
        <taxon>Ecdysozoa</taxon>
        <taxon>Arthropoda</taxon>
        <taxon>Chelicerata</taxon>
        <taxon>Arachnida</taxon>
        <taxon>Acari</taxon>
        <taxon>Acariformes</taxon>
        <taxon>Sarcoptiformes</taxon>
        <taxon>Oribatida</taxon>
        <taxon>Brachypylina</taxon>
        <taxon>Oppioidea</taxon>
        <taxon>Oppiidae</taxon>
        <taxon>Oppiella</taxon>
    </lineage>
</organism>
<dbReference type="GO" id="GO:0005634">
    <property type="term" value="C:nucleus"/>
    <property type="evidence" value="ECO:0007669"/>
    <property type="project" value="UniProtKB-SubCell"/>
</dbReference>
<evidence type="ECO:0000313" key="9">
    <source>
        <dbReference type="EMBL" id="CAD7645528.1"/>
    </source>
</evidence>
<evidence type="ECO:0000256" key="6">
    <source>
        <dbReference type="ARBA" id="ARBA00023242"/>
    </source>
</evidence>
<dbReference type="AlphaFoldDB" id="A0A7R9LQV3"/>
<dbReference type="PANTHER" id="PTHR23235:SF120">
    <property type="entry name" value="KRUPPEL-LIKE FACTOR 15"/>
    <property type="match status" value="1"/>
</dbReference>
<keyword evidence="4 7" id="KW-0863">Zinc-finger</keyword>
<dbReference type="Gene3D" id="3.30.160.60">
    <property type="entry name" value="Classic Zinc Finger"/>
    <property type="match status" value="3"/>
</dbReference>
<dbReference type="SUPFAM" id="SSF57667">
    <property type="entry name" value="beta-beta-alpha zinc fingers"/>
    <property type="match status" value="1"/>
</dbReference>
<dbReference type="FunFam" id="3.30.160.60:FF:000018">
    <property type="entry name" value="Krueppel-like factor 15"/>
    <property type="match status" value="1"/>
</dbReference>
<evidence type="ECO:0000256" key="4">
    <source>
        <dbReference type="ARBA" id="ARBA00022771"/>
    </source>
</evidence>
<evidence type="ECO:0000313" key="10">
    <source>
        <dbReference type="Proteomes" id="UP000728032"/>
    </source>
</evidence>
<proteinExistence type="predicted"/>
<protein>
    <recommendedName>
        <fullName evidence="8">C2H2-type domain-containing protein</fullName>
    </recommendedName>
</protein>
<dbReference type="SUPFAM" id="SSF63825">
    <property type="entry name" value="YWTD domain"/>
    <property type="match status" value="1"/>
</dbReference>
<dbReference type="Proteomes" id="UP000728032">
    <property type="component" value="Unassembled WGS sequence"/>
</dbReference>
<dbReference type="PANTHER" id="PTHR23235">
    <property type="entry name" value="KRUEPPEL-LIKE TRANSCRIPTION FACTOR"/>
    <property type="match status" value="1"/>
</dbReference>
<dbReference type="GO" id="GO:0000978">
    <property type="term" value="F:RNA polymerase II cis-regulatory region sequence-specific DNA binding"/>
    <property type="evidence" value="ECO:0007669"/>
    <property type="project" value="TreeGrafter"/>
</dbReference>
<feature type="domain" description="C2H2-type" evidence="8">
    <location>
        <begin position="153"/>
        <end position="175"/>
    </location>
</feature>
<dbReference type="PROSITE" id="PS50157">
    <property type="entry name" value="ZINC_FINGER_C2H2_2"/>
    <property type="match status" value="3"/>
</dbReference>
<dbReference type="OrthoDB" id="4748970at2759"/>
<dbReference type="EMBL" id="OC916880">
    <property type="protein sequence ID" value="CAD7645528.1"/>
    <property type="molecule type" value="Genomic_DNA"/>
</dbReference>
<dbReference type="FunFam" id="3.30.160.60:FF:000624">
    <property type="entry name" value="zinc finger protein 697"/>
    <property type="match status" value="1"/>
</dbReference>
<dbReference type="PROSITE" id="PS00028">
    <property type="entry name" value="ZINC_FINGER_C2H2_1"/>
    <property type="match status" value="2"/>
</dbReference>
<dbReference type="InterPro" id="IPR036236">
    <property type="entry name" value="Znf_C2H2_sf"/>
</dbReference>
<dbReference type="Gene3D" id="2.120.10.30">
    <property type="entry name" value="TolB, C-terminal domain"/>
    <property type="match status" value="1"/>
</dbReference>
<keyword evidence="10" id="KW-1185">Reference proteome</keyword>
<gene>
    <name evidence="9" type="ORF">ONB1V03_LOCUS5255</name>
</gene>
<dbReference type="GO" id="GO:0000981">
    <property type="term" value="F:DNA-binding transcription factor activity, RNA polymerase II-specific"/>
    <property type="evidence" value="ECO:0007669"/>
    <property type="project" value="TreeGrafter"/>
</dbReference>
<evidence type="ECO:0000259" key="8">
    <source>
        <dbReference type="PROSITE" id="PS50157"/>
    </source>
</evidence>
<keyword evidence="3" id="KW-0677">Repeat</keyword>
<evidence type="ECO:0000256" key="7">
    <source>
        <dbReference type="PROSITE-ProRule" id="PRU00042"/>
    </source>
</evidence>
<evidence type="ECO:0000256" key="3">
    <source>
        <dbReference type="ARBA" id="ARBA00022737"/>
    </source>
</evidence>
<name>A0A7R9LQV3_9ACAR</name>
<dbReference type="SMART" id="SM00355">
    <property type="entry name" value="ZnF_C2H2"/>
    <property type="match status" value="2"/>
</dbReference>
<sequence length="252" mass="29271">RRPKSFRSLPNSPTNGCNNDIDYDISDNYLIWSNISSIIIAPLDKKAKNALNINNKKVLLQTSDVQRISLDWVHDLLYYVENGEIKVINVKTQRSKTIIGGNHESHNNFHAIDVAVNPVESFIVWIRFDRRTYDFKLNRAEQSGANQKFKEGCCAAYTKSSHLTAHLRRHTGEKPYVCNWPDCDWRFSRSDELSRHKRSHTGEKTHICPFCSKGFSRSDHLSKHFRVHKQELPDGLDVKHLIKNARKTKNRF</sequence>
<keyword evidence="5" id="KW-0862">Zinc</keyword>
<dbReference type="InterPro" id="IPR011042">
    <property type="entry name" value="6-blade_b-propeller_TolB-like"/>
</dbReference>
<accession>A0A7R9LQV3</accession>
<feature type="domain" description="C2H2-type" evidence="8">
    <location>
        <begin position="176"/>
        <end position="205"/>
    </location>
</feature>
<evidence type="ECO:0000256" key="1">
    <source>
        <dbReference type="ARBA" id="ARBA00004123"/>
    </source>
</evidence>
<feature type="non-terminal residue" evidence="9">
    <location>
        <position position="1"/>
    </location>
</feature>
<reference evidence="9" key="1">
    <citation type="submission" date="2020-11" db="EMBL/GenBank/DDBJ databases">
        <authorList>
            <person name="Tran Van P."/>
        </authorList>
    </citation>
    <scope>NUCLEOTIDE SEQUENCE</scope>
</reference>
<dbReference type="Pfam" id="PF00096">
    <property type="entry name" value="zf-C2H2"/>
    <property type="match status" value="2"/>
</dbReference>
<dbReference type="EMBL" id="CAJPVJ010002055">
    <property type="protein sequence ID" value="CAG2165717.1"/>
    <property type="molecule type" value="Genomic_DNA"/>
</dbReference>
<keyword evidence="6" id="KW-0539">Nucleus</keyword>
<comment type="subcellular location">
    <subcellularLocation>
        <location evidence="1">Nucleus</location>
    </subcellularLocation>
</comment>
<feature type="domain" description="C2H2-type" evidence="8">
    <location>
        <begin position="206"/>
        <end position="233"/>
    </location>
</feature>
<dbReference type="InterPro" id="IPR013087">
    <property type="entry name" value="Znf_C2H2_type"/>
</dbReference>
<dbReference type="GO" id="GO:0008270">
    <property type="term" value="F:zinc ion binding"/>
    <property type="evidence" value="ECO:0007669"/>
    <property type="project" value="UniProtKB-KW"/>
</dbReference>
<evidence type="ECO:0000256" key="2">
    <source>
        <dbReference type="ARBA" id="ARBA00022723"/>
    </source>
</evidence>
<evidence type="ECO:0000256" key="5">
    <source>
        <dbReference type="ARBA" id="ARBA00022833"/>
    </source>
</evidence>
<keyword evidence="2" id="KW-0479">Metal-binding</keyword>